<dbReference type="EMBL" id="LAZR01003120">
    <property type="protein sequence ID" value="KKN21775.1"/>
    <property type="molecule type" value="Genomic_DNA"/>
</dbReference>
<comment type="caution">
    <text evidence="1">The sequence shown here is derived from an EMBL/GenBank/DDBJ whole genome shotgun (WGS) entry which is preliminary data.</text>
</comment>
<reference evidence="1" key="1">
    <citation type="journal article" date="2015" name="Nature">
        <title>Complex archaea that bridge the gap between prokaryotes and eukaryotes.</title>
        <authorList>
            <person name="Spang A."/>
            <person name="Saw J.H."/>
            <person name="Jorgensen S.L."/>
            <person name="Zaremba-Niedzwiedzka K."/>
            <person name="Martijn J."/>
            <person name="Lind A.E."/>
            <person name="van Eijk R."/>
            <person name="Schleper C."/>
            <person name="Guy L."/>
            <person name="Ettema T.J."/>
        </authorList>
    </citation>
    <scope>NUCLEOTIDE SEQUENCE</scope>
</reference>
<accession>A0A0F9NQL1</accession>
<organism evidence="1">
    <name type="scientific">marine sediment metagenome</name>
    <dbReference type="NCBI Taxonomy" id="412755"/>
    <lineage>
        <taxon>unclassified sequences</taxon>
        <taxon>metagenomes</taxon>
        <taxon>ecological metagenomes</taxon>
    </lineage>
</organism>
<sequence>MPEIRGRGASAEEERVAKALDKYGHTWDFQFEIFTITGVKGSYVLDFLVKSTVPFSTPLEVFGAYWHSPDISREDQLRLQRIEFELGPNINETVILFGKELQTQAAADEAVLRTVGRA</sequence>
<protein>
    <submittedName>
        <fullName evidence="1">Uncharacterized protein</fullName>
    </submittedName>
</protein>
<gene>
    <name evidence="1" type="ORF">LCGC14_0922010</name>
</gene>
<proteinExistence type="predicted"/>
<name>A0A0F9NQL1_9ZZZZ</name>
<dbReference type="AlphaFoldDB" id="A0A0F9NQL1"/>
<evidence type="ECO:0000313" key="1">
    <source>
        <dbReference type="EMBL" id="KKN21775.1"/>
    </source>
</evidence>